<comment type="caution">
    <text evidence="2">The sequence shown here is derived from an EMBL/GenBank/DDBJ whole genome shotgun (WGS) entry which is preliminary data.</text>
</comment>
<evidence type="ECO:0000313" key="3">
    <source>
        <dbReference type="Proteomes" id="UP000294684"/>
    </source>
</evidence>
<keyword evidence="2" id="KW-0808">Transferase</keyword>
<accession>A0A4R8MPP1</accession>
<dbReference type="Gene3D" id="3.90.550.10">
    <property type="entry name" value="Spore Coat Polysaccharide Biosynthesis Protein SpsA, Chain A"/>
    <property type="match status" value="1"/>
</dbReference>
<name>A0A4R8MPP1_LEPME</name>
<gene>
    <name evidence="2" type="ORF">CLV96_0155</name>
</gene>
<keyword evidence="3" id="KW-1185">Reference proteome</keyword>
<dbReference type="AlphaFoldDB" id="A0A4R8MPP1"/>
<dbReference type="OrthoDB" id="9810303at2"/>
<dbReference type="EMBL" id="SORO01000001">
    <property type="protein sequence ID" value="TDY71200.1"/>
    <property type="molecule type" value="Genomic_DNA"/>
</dbReference>
<sequence>MNPNNIPIITIVTPSFNQGAFISETLNSVIEQEGPFYIDFIVMDGLSSDNTVEILEKFEKKIKGHPLAIQISDKTFYSVGANEGVSFSWKSERDFGQTDALNKAIRLILKESQYFNWLCSDDKYRTKNSLASLLMRSLPKSVVYGKSIYVDELGKDLKEYETVQVTEENIFENFGIAQPSALVCFNSTEDLVLDLKYSSIMDLFLWVSLFQLGYQFYYVDDLLVSDYRIHTNSKTSSWRLKTYSEIMSLIQFTGKQISQKLVGSMYHECIRGGNGKLGLTIRFLNSRYLDAILIRVLKICFNRFKLNLSFLLSTPKTNWNP</sequence>
<reference evidence="2 3" key="1">
    <citation type="submission" date="2019-03" db="EMBL/GenBank/DDBJ databases">
        <title>Genomic Encyclopedia of Archaeal and Bacterial Type Strains, Phase II (KMG-II): from individual species to whole genera.</title>
        <authorList>
            <person name="Goeker M."/>
        </authorList>
    </citation>
    <scope>NUCLEOTIDE SEQUENCE [LARGE SCALE GENOMIC DNA]</scope>
    <source>
        <strain evidence="2 3">DSM 21537</strain>
    </source>
</reference>
<dbReference type="GO" id="GO:0016758">
    <property type="term" value="F:hexosyltransferase activity"/>
    <property type="evidence" value="ECO:0007669"/>
    <property type="project" value="UniProtKB-ARBA"/>
</dbReference>
<organism evidence="2 3">
    <name type="scientific">Leptospira meyeri</name>
    <dbReference type="NCBI Taxonomy" id="29508"/>
    <lineage>
        <taxon>Bacteria</taxon>
        <taxon>Pseudomonadati</taxon>
        <taxon>Spirochaetota</taxon>
        <taxon>Spirochaetia</taxon>
        <taxon>Leptospirales</taxon>
        <taxon>Leptospiraceae</taxon>
        <taxon>Leptospira</taxon>
    </lineage>
</organism>
<evidence type="ECO:0000313" key="2">
    <source>
        <dbReference type="EMBL" id="TDY71200.1"/>
    </source>
</evidence>
<dbReference type="GeneID" id="79825513"/>
<dbReference type="InterPro" id="IPR029044">
    <property type="entry name" value="Nucleotide-diphossugar_trans"/>
</dbReference>
<dbReference type="Proteomes" id="UP000294684">
    <property type="component" value="Unassembled WGS sequence"/>
</dbReference>
<feature type="domain" description="Glycosyltransferase 2-like" evidence="1">
    <location>
        <begin position="10"/>
        <end position="114"/>
    </location>
</feature>
<evidence type="ECO:0000259" key="1">
    <source>
        <dbReference type="Pfam" id="PF00535"/>
    </source>
</evidence>
<dbReference type="PANTHER" id="PTHR22916:SF3">
    <property type="entry name" value="UDP-GLCNAC:BETAGAL BETA-1,3-N-ACETYLGLUCOSAMINYLTRANSFERASE-LIKE PROTEIN 1"/>
    <property type="match status" value="1"/>
</dbReference>
<dbReference type="SUPFAM" id="SSF53448">
    <property type="entry name" value="Nucleotide-diphospho-sugar transferases"/>
    <property type="match status" value="1"/>
</dbReference>
<dbReference type="RefSeq" id="WP_081581521.1">
    <property type="nucleotide sequence ID" value="NZ_SORO01000001.1"/>
</dbReference>
<protein>
    <submittedName>
        <fullName evidence="2">Glycosyltransferase involved in cell wall biosynthesis</fullName>
    </submittedName>
</protein>
<dbReference type="Pfam" id="PF00535">
    <property type="entry name" value="Glycos_transf_2"/>
    <property type="match status" value="1"/>
</dbReference>
<dbReference type="InterPro" id="IPR001173">
    <property type="entry name" value="Glyco_trans_2-like"/>
</dbReference>
<dbReference type="PANTHER" id="PTHR22916">
    <property type="entry name" value="GLYCOSYLTRANSFERASE"/>
    <property type="match status" value="1"/>
</dbReference>
<dbReference type="STRING" id="1193051.LEP1GSC017_3813"/>
<proteinExistence type="predicted"/>